<protein>
    <submittedName>
        <fullName evidence="1">Uncharacterized protein</fullName>
    </submittedName>
</protein>
<dbReference type="EMBL" id="JABFAD010344928">
    <property type="protein sequence ID" value="MBA0820727.1"/>
    <property type="molecule type" value="Genomic_DNA"/>
</dbReference>
<gene>
    <name evidence="1" type="ORF">Gohar_003685</name>
</gene>
<keyword evidence="2" id="KW-1185">Reference proteome</keyword>
<organism evidence="1 2">
    <name type="scientific">Gossypium harknessii</name>
    <dbReference type="NCBI Taxonomy" id="34285"/>
    <lineage>
        <taxon>Eukaryota</taxon>
        <taxon>Viridiplantae</taxon>
        <taxon>Streptophyta</taxon>
        <taxon>Embryophyta</taxon>
        <taxon>Tracheophyta</taxon>
        <taxon>Spermatophyta</taxon>
        <taxon>Magnoliopsida</taxon>
        <taxon>eudicotyledons</taxon>
        <taxon>Gunneridae</taxon>
        <taxon>Pentapetalae</taxon>
        <taxon>rosids</taxon>
        <taxon>malvids</taxon>
        <taxon>Malvales</taxon>
        <taxon>Malvaceae</taxon>
        <taxon>Malvoideae</taxon>
        <taxon>Gossypium</taxon>
    </lineage>
</organism>
<name>A0A7J9IF44_9ROSI</name>
<reference evidence="1 2" key="1">
    <citation type="journal article" date="2019" name="Genome Biol. Evol.">
        <title>Insights into the evolution of the New World diploid cottons (Gossypium, subgenus Houzingenia) based on genome sequencing.</title>
        <authorList>
            <person name="Grover C.E."/>
            <person name="Arick M.A. 2nd"/>
            <person name="Thrash A."/>
            <person name="Conover J.L."/>
            <person name="Sanders W.S."/>
            <person name="Peterson D.G."/>
            <person name="Frelichowski J.E."/>
            <person name="Scheffler J.A."/>
            <person name="Scheffler B.E."/>
            <person name="Wendel J.F."/>
        </authorList>
    </citation>
    <scope>NUCLEOTIDE SEQUENCE [LARGE SCALE GENOMIC DNA]</scope>
    <source>
        <strain evidence="1">0</strain>
        <tissue evidence="1">Leaf</tissue>
    </source>
</reference>
<proteinExistence type="predicted"/>
<feature type="non-terminal residue" evidence="1">
    <location>
        <position position="1"/>
    </location>
</feature>
<dbReference type="AlphaFoldDB" id="A0A7J9IF44"/>
<dbReference type="Proteomes" id="UP000593560">
    <property type="component" value="Unassembled WGS sequence"/>
</dbReference>
<accession>A0A7J9IF44</accession>
<evidence type="ECO:0000313" key="2">
    <source>
        <dbReference type="Proteomes" id="UP000593560"/>
    </source>
</evidence>
<dbReference type="OrthoDB" id="1569791at2759"/>
<evidence type="ECO:0000313" key="1">
    <source>
        <dbReference type="EMBL" id="MBA0820727.1"/>
    </source>
</evidence>
<sequence>RYSGVLSVEEQHKSISNLVVKLYCGDDIAGDGTLGNRSNGDDMGLIAQRIRARGYEPRCRDFKSLLAHNRPKREGPFPLGVRKS</sequence>
<comment type="caution">
    <text evidence="1">The sequence shown here is derived from an EMBL/GenBank/DDBJ whole genome shotgun (WGS) entry which is preliminary data.</text>
</comment>